<reference evidence="1" key="1">
    <citation type="submission" date="2022-11" db="EMBL/GenBank/DDBJ databases">
        <title>Genome Sequence of Boeremia exigua.</title>
        <authorList>
            <person name="Buettner E."/>
        </authorList>
    </citation>
    <scope>NUCLEOTIDE SEQUENCE</scope>
    <source>
        <strain evidence="1">CU02</strain>
    </source>
</reference>
<dbReference type="Proteomes" id="UP001153331">
    <property type="component" value="Unassembled WGS sequence"/>
</dbReference>
<comment type="caution">
    <text evidence="1">The sequence shown here is derived from an EMBL/GenBank/DDBJ whole genome shotgun (WGS) entry which is preliminary data.</text>
</comment>
<gene>
    <name evidence="1" type="ORF">OPT61_g6440</name>
</gene>
<proteinExistence type="predicted"/>
<evidence type="ECO:0000313" key="2">
    <source>
        <dbReference type="Proteomes" id="UP001153331"/>
    </source>
</evidence>
<dbReference type="EMBL" id="JAPHNI010000463">
    <property type="protein sequence ID" value="KAJ8110811.1"/>
    <property type="molecule type" value="Genomic_DNA"/>
</dbReference>
<protein>
    <submittedName>
        <fullName evidence="1">Uncharacterized protein</fullName>
    </submittedName>
</protein>
<accession>A0ACC2I6Q7</accession>
<sequence>MATQKPEVETIEMNEKAPRVEHDDIEQSLRAGISYDDAVYLHDFSQNTKEHNKVFRKIDWRLMPMLMALYLIANLDRANLGNAKIEGLEKDLGMRGTDYNLANMLFFVPYILLEVPANTILMRFKRPSQWIGFIVTSWGIVMTCTGFVKNFPGLLACRLILGVFEAGFFPGAVFLLSQWYPPHMLQFRMSLLYCSAAMSGAFSGVLAAGFAAMRGLGGYNGWSWIFIIEGILTVVLGGAAFWLLPDSPNHSGRWLADPEVKYLNLLYRKYRGIRREDQKKTETAEEKAENKKQKMKTLISVLTDWQIYFQSFIFMASSVPTYALKFTLPQIMVNMGFSSTNAQLLSAPPYVAGAISAIIVARFADRYRWRLPFIVGPLLSLMTAYAVLFSFSAKIRQNVALCYTFVHLATTSVYPVIPGGNTWTVNNLAGPEKRGMGIAFMIGLGNCGGIIGSFIFLQSESPRYQTGWGTALGFIIWGMVSACTLEAVYKIKNKRRDAVPESEVRSKYTEQELARMGDRSPLFRYTL</sequence>
<organism evidence="1 2">
    <name type="scientific">Boeremia exigua</name>
    <dbReference type="NCBI Taxonomy" id="749465"/>
    <lineage>
        <taxon>Eukaryota</taxon>
        <taxon>Fungi</taxon>
        <taxon>Dikarya</taxon>
        <taxon>Ascomycota</taxon>
        <taxon>Pezizomycotina</taxon>
        <taxon>Dothideomycetes</taxon>
        <taxon>Pleosporomycetidae</taxon>
        <taxon>Pleosporales</taxon>
        <taxon>Pleosporineae</taxon>
        <taxon>Didymellaceae</taxon>
        <taxon>Boeremia</taxon>
    </lineage>
</organism>
<name>A0ACC2I6Q7_9PLEO</name>
<keyword evidence="2" id="KW-1185">Reference proteome</keyword>
<evidence type="ECO:0000313" key="1">
    <source>
        <dbReference type="EMBL" id="KAJ8110811.1"/>
    </source>
</evidence>